<reference evidence="2" key="1">
    <citation type="submission" date="2015-06" db="EMBL/GenBank/DDBJ databases">
        <title>Expansion of signal transduction pathways in fungi by whole-genome duplication.</title>
        <authorList>
            <consortium name="DOE Joint Genome Institute"/>
            <person name="Corrochano L.M."/>
            <person name="Kuo A."/>
            <person name="Marcet-Houben M."/>
            <person name="Polaino S."/>
            <person name="Salamov A."/>
            <person name="Villalobos J.M."/>
            <person name="Alvarez M.I."/>
            <person name="Avalos J."/>
            <person name="Benito E.P."/>
            <person name="Benoit I."/>
            <person name="Burger G."/>
            <person name="Camino L.P."/>
            <person name="Canovas D."/>
            <person name="Cerda-Olmedo E."/>
            <person name="Cheng J.-F."/>
            <person name="Dominguez A."/>
            <person name="Elias M."/>
            <person name="Eslava A.P."/>
            <person name="Glaser F."/>
            <person name="Grimwood J."/>
            <person name="Gutierrez G."/>
            <person name="Heitman J."/>
            <person name="Henrissat B."/>
            <person name="Iturriaga E.A."/>
            <person name="Lang B.F."/>
            <person name="Lavin J.L."/>
            <person name="Lee S."/>
            <person name="Li W."/>
            <person name="Lindquist E."/>
            <person name="Lopez-Garcia S."/>
            <person name="Luque E.M."/>
            <person name="Marcos A.T."/>
            <person name="Martin J."/>
            <person name="McCluskey K."/>
            <person name="Medina H.R."/>
            <person name="Miralles-Duran A."/>
            <person name="Miyazaki A."/>
            <person name="Munoz-Torres E."/>
            <person name="Oguiza J.A."/>
            <person name="Ohm R."/>
            <person name="Olmedo M."/>
            <person name="Orejas M."/>
            <person name="Ortiz-Castellanos L."/>
            <person name="Pisabarro A.G."/>
            <person name="Rodriguez-Romero J."/>
            <person name="Ruiz-Herrera J."/>
            <person name="Ruiz-Vazquez R."/>
            <person name="Sanz C."/>
            <person name="Schackwitz W."/>
            <person name="Schmutz J."/>
            <person name="Shahriari M."/>
            <person name="Shelest E."/>
            <person name="Silva-Franco F."/>
            <person name="Soanes D."/>
            <person name="Syed K."/>
            <person name="Tagua V.G."/>
            <person name="Talbot N.J."/>
            <person name="Thon M."/>
            <person name="De vries R.P."/>
            <person name="Wiebenga A."/>
            <person name="Yadav J.S."/>
            <person name="Braun E.L."/>
            <person name="Baker S."/>
            <person name="Garre V."/>
            <person name="Horwitz B."/>
            <person name="Torres-Martinez S."/>
            <person name="Idnurm A."/>
            <person name="Herrera-Estrella A."/>
            <person name="Gabaldon T."/>
            <person name="Grigoriev I.V."/>
        </authorList>
    </citation>
    <scope>NUCLEOTIDE SEQUENCE [LARGE SCALE GENOMIC DNA]</scope>
    <source>
        <strain evidence="2">NRRL 1555(-)</strain>
    </source>
</reference>
<evidence type="ECO:0000313" key="1">
    <source>
        <dbReference type="EMBL" id="OAD80876.1"/>
    </source>
</evidence>
<sequence>MKTCSSNIVNFEISQPISVSQQTKVASSIVPGYISEENTATIDNQTVNAFNNGDNNNDQPMYDANLNHAMNDIHVKTFSLIFDFSQLTPIPNNDNVKNLEFIKIIKNFGISHEAHGMIACHFNKILETSNDITYRAYFSYLRDKLLERFFSCVLIVVDHQTPFSISN</sequence>
<accession>A0A162Q818</accession>
<dbReference type="RefSeq" id="XP_018298916.1">
    <property type="nucleotide sequence ID" value="XM_018429999.1"/>
</dbReference>
<dbReference type="GeneID" id="28990905"/>
<dbReference type="AlphaFoldDB" id="A0A162Q818"/>
<proteinExistence type="predicted"/>
<organism evidence="1 2">
    <name type="scientific">Phycomyces blakesleeanus (strain ATCC 8743b / DSM 1359 / FGSC 10004 / NBRC 33097 / NRRL 1555)</name>
    <dbReference type="NCBI Taxonomy" id="763407"/>
    <lineage>
        <taxon>Eukaryota</taxon>
        <taxon>Fungi</taxon>
        <taxon>Fungi incertae sedis</taxon>
        <taxon>Mucoromycota</taxon>
        <taxon>Mucoromycotina</taxon>
        <taxon>Mucoromycetes</taxon>
        <taxon>Mucorales</taxon>
        <taxon>Phycomycetaceae</taxon>
        <taxon>Phycomyces</taxon>
    </lineage>
</organism>
<dbReference type="EMBL" id="KV440971">
    <property type="protein sequence ID" value="OAD80876.1"/>
    <property type="molecule type" value="Genomic_DNA"/>
</dbReference>
<gene>
    <name evidence="1" type="ORF">PHYBLDRAFT_138429</name>
</gene>
<dbReference type="InParanoid" id="A0A162Q818"/>
<evidence type="ECO:0000313" key="2">
    <source>
        <dbReference type="Proteomes" id="UP000077315"/>
    </source>
</evidence>
<dbReference type="VEuPathDB" id="FungiDB:PHYBLDRAFT_138429"/>
<keyword evidence="2" id="KW-1185">Reference proteome</keyword>
<name>A0A162Q818_PHYB8</name>
<protein>
    <submittedName>
        <fullName evidence="1">Uncharacterized protein</fullName>
    </submittedName>
</protein>
<dbReference type="Proteomes" id="UP000077315">
    <property type="component" value="Unassembled WGS sequence"/>
</dbReference>